<protein>
    <recommendedName>
        <fullName evidence="2">histidine kinase</fullName>
        <ecNumber evidence="2">2.7.13.3</ecNumber>
    </recommendedName>
</protein>
<dbReference type="Gene3D" id="3.30.565.10">
    <property type="entry name" value="Histidine kinase-like ATPase, C-terminal domain"/>
    <property type="match status" value="1"/>
</dbReference>
<gene>
    <name evidence="13" type="ORF">GK047_06930</name>
</gene>
<dbReference type="CDD" id="cd00082">
    <property type="entry name" value="HisKA"/>
    <property type="match status" value="1"/>
</dbReference>
<dbReference type="GO" id="GO:0005524">
    <property type="term" value="F:ATP binding"/>
    <property type="evidence" value="ECO:0007669"/>
    <property type="project" value="UniProtKB-KW"/>
</dbReference>
<evidence type="ECO:0000256" key="1">
    <source>
        <dbReference type="ARBA" id="ARBA00000085"/>
    </source>
</evidence>
<evidence type="ECO:0000256" key="9">
    <source>
        <dbReference type="PROSITE-ProRule" id="PRU00169"/>
    </source>
</evidence>
<evidence type="ECO:0000313" key="13">
    <source>
        <dbReference type="EMBL" id="NEW05752.1"/>
    </source>
</evidence>
<dbReference type="GO" id="GO:0009927">
    <property type="term" value="F:histidine phosphotransfer kinase activity"/>
    <property type="evidence" value="ECO:0007669"/>
    <property type="project" value="TreeGrafter"/>
</dbReference>
<dbReference type="RefSeq" id="WP_163943019.1">
    <property type="nucleotide sequence ID" value="NZ_JAAIKC010000001.1"/>
</dbReference>
<keyword evidence="3 9" id="KW-0597">Phosphoprotein</keyword>
<dbReference type="SMART" id="SM00448">
    <property type="entry name" value="REC"/>
    <property type="match status" value="1"/>
</dbReference>
<dbReference type="Pfam" id="PF00072">
    <property type="entry name" value="Response_reg"/>
    <property type="match status" value="1"/>
</dbReference>
<evidence type="ECO:0000259" key="12">
    <source>
        <dbReference type="PROSITE" id="PS50110"/>
    </source>
</evidence>
<evidence type="ECO:0000259" key="11">
    <source>
        <dbReference type="PROSITE" id="PS50109"/>
    </source>
</evidence>
<dbReference type="Pfam" id="PF00512">
    <property type="entry name" value="HisKA"/>
    <property type="match status" value="1"/>
</dbReference>
<evidence type="ECO:0000256" key="3">
    <source>
        <dbReference type="ARBA" id="ARBA00022553"/>
    </source>
</evidence>
<feature type="transmembrane region" description="Helical" evidence="10">
    <location>
        <begin position="368"/>
        <end position="389"/>
    </location>
</feature>
<dbReference type="Pfam" id="PF07695">
    <property type="entry name" value="7TMR-DISM_7TM"/>
    <property type="match status" value="1"/>
</dbReference>
<keyword evidence="10" id="KW-0472">Membrane</keyword>
<dbReference type="Pfam" id="PF02518">
    <property type="entry name" value="HATPase_c"/>
    <property type="match status" value="1"/>
</dbReference>
<accession>A0A6G3ZUD6</accession>
<dbReference type="SMART" id="SM00388">
    <property type="entry name" value="HisKA"/>
    <property type="match status" value="1"/>
</dbReference>
<dbReference type="SUPFAM" id="SSF52172">
    <property type="entry name" value="CheY-like"/>
    <property type="match status" value="1"/>
</dbReference>
<dbReference type="CDD" id="cd16922">
    <property type="entry name" value="HATPase_EvgS-ArcB-TorS-like"/>
    <property type="match status" value="1"/>
</dbReference>
<evidence type="ECO:0000256" key="4">
    <source>
        <dbReference type="ARBA" id="ARBA00022679"/>
    </source>
</evidence>
<dbReference type="EC" id="2.7.13.3" evidence="2"/>
<comment type="catalytic activity">
    <reaction evidence="1">
        <text>ATP + protein L-histidine = ADP + protein N-phospho-L-histidine.</text>
        <dbReference type="EC" id="2.7.13.3"/>
    </reaction>
</comment>
<dbReference type="GO" id="GO:0005886">
    <property type="term" value="C:plasma membrane"/>
    <property type="evidence" value="ECO:0007669"/>
    <property type="project" value="TreeGrafter"/>
</dbReference>
<feature type="transmembrane region" description="Helical" evidence="10">
    <location>
        <begin position="341"/>
        <end position="362"/>
    </location>
</feature>
<dbReference type="PANTHER" id="PTHR43047">
    <property type="entry name" value="TWO-COMPONENT HISTIDINE PROTEIN KINASE"/>
    <property type="match status" value="1"/>
</dbReference>
<dbReference type="PRINTS" id="PR00344">
    <property type="entry name" value="BCTRLSENSOR"/>
</dbReference>
<evidence type="ECO:0000256" key="8">
    <source>
        <dbReference type="ARBA" id="ARBA00023012"/>
    </source>
</evidence>
<dbReference type="GO" id="GO:0000155">
    <property type="term" value="F:phosphorelay sensor kinase activity"/>
    <property type="evidence" value="ECO:0007669"/>
    <property type="project" value="InterPro"/>
</dbReference>
<evidence type="ECO:0000256" key="7">
    <source>
        <dbReference type="ARBA" id="ARBA00022840"/>
    </source>
</evidence>
<keyword evidence="6" id="KW-0418">Kinase</keyword>
<dbReference type="PROSITE" id="PS50109">
    <property type="entry name" value="HIS_KIN"/>
    <property type="match status" value="1"/>
</dbReference>
<keyword evidence="4" id="KW-0808">Transferase</keyword>
<sequence length="851" mass="97599">MKKFAFLIVICLAIIYVLSVGKTIWNKELSEARKEVKLVNWAYVLGDMPFQQMGQPEWTSKEAQANSEWRQVKAGQGFHDTPKSAGSLYWLTTKLPNQEWRDPSLFLLIYGNYEIYLDHKLIYRYGELNDDGKLSYHGTPNRLITLPQNIENHTLFIRVQATRDRVGTAGTVWYGNKSDIVLSLIKEEFFPVALSVLYALSGCTALFFYIKSRKYLELFGFGWFTTCFGVYMFARIDFKDFYLDAPLFWSWVELLSLFLGTAGFIYFAEQVVGAGRWFILRILWMLILLYIIGVILLCTLGFFSIQDTLFPFQILMILAAILTLGVVVLQVRKENKEAQWVLLCIVEVTVCGLHDVLSYSLFVTNPISIVHVGLFVQLFFLCLVLRYRLTNALLTYAEKLERTNGELSRYDQLKDHFLATTSHELRTPLHGIIGLAQSLLDETQGQARRKLEVIVTNGKRLNTLVEQILQFKSLKEPNLVLTKSIFNLRTTIENMLLLLEPLKKPNVRFLHVIPDISIYADEGVIQQILNNLIGNALKFTESGYIRITATYEQDQLFLSVEDTGKGIPQDQWEFIFEEFYQSQLPKNRHDSGTGLGLPITKRLLMLHGGNISFQSRLGLGTTFICSIKADVLRENECNHKFVPDYSAAVFPFVHAQQATILVVDDEEMNLQVIESFLNKVPQWKLVFASSGEEAISLASSIYPDLILMDVMMPGQDGFEVCQLLRETPPVEDLKIILLTAKGMEAAGKGYKVGADEYLTKPIDRMELIHRVHAHLQARWFMRKERQRCFTDRQVEFLKLAFEHQAENKEALADKLYVKYETIKKDVKKINQHFASRTFTEAAVIAKRSNII</sequence>
<feature type="domain" description="Response regulatory" evidence="12">
    <location>
        <begin position="659"/>
        <end position="775"/>
    </location>
</feature>
<feature type="transmembrane region" description="Helical" evidence="10">
    <location>
        <begin position="189"/>
        <end position="209"/>
    </location>
</feature>
<keyword evidence="10" id="KW-0812">Transmembrane</keyword>
<dbReference type="InterPro" id="IPR036097">
    <property type="entry name" value="HisK_dim/P_sf"/>
</dbReference>
<proteinExistence type="predicted"/>
<dbReference type="Gene3D" id="1.10.287.130">
    <property type="match status" value="1"/>
</dbReference>
<keyword evidence="7" id="KW-0067">ATP-binding</keyword>
<dbReference type="SMART" id="SM00387">
    <property type="entry name" value="HATPase_c"/>
    <property type="match status" value="1"/>
</dbReference>
<evidence type="ECO:0000256" key="10">
    <source>
        <dbReference type="SAM" id="Phobius"/>
    </source>
</evidence>
<reference evidence="13" key="1">
    <citation type="submission" date="2020-02" db="EMBL/GenBank/DDBJ databases">
        <authorList>
            <person name="Shen X.-R."/>
            <person name="Zhang Y.-X."/>
        </authorList>
    </citation>
    <scope>NUCLEOTIDE SEQUENCE</scope>
    <source>
        <strain evidence="13">SYP-B3998</strain>
    </source>
</reference>
<dbReference type="InterPro" id="IPR011006">
    <property type="entry name" value="CheY-like_superfamily"/>
</dbReference>
<feature type="transmembrane region" description="Helical" evidence="10">
    <location>
        <begin position="279"/>
        <end position="303"/>
    </location>
</feature>
<evidence type="ECO:0000256" key="6">
    <source>
        <dbReference type="ARBA" id="ARBA00022777"/>
    </source>
</evidence>
<organism evidence="13">
    <name type="scientific">Paenibacillus sp. SYP-B3998</name>
    <dbReference type="NCBI Taxonomy" id="2678564"/>
    <lineage>
        <taxon>Bacteria</taxon>
        <taxon>Bacillati</taxon>
        <taxon>Bacillota</taxon>
        <taxon>Bacilli</taxon>
        <taxon>Bacillales</taxon>
        <taxon>Paenibacillaceae</taxon>
        <taxon>Paenibacillus</taxon>
    </lineage>
</organism>
<name>A0A6G3ZUD6_9BACL</name>
<evidence type="ECO:0000256" key="2">
    <source>
        <dbReference type="ARBA" id="ARBA00012438"/>
    </source>
</evidence>
<feature type="transmembrane region" description="Helical" evidence="10">
    <location>
        <begin position="309"/>
        <end position="329"/>
    </location>
</feature>
<dbReference type="PROSITE" id="PS50110">
    <property type="entry name" value="RESPONSE_REGULATORY"/>
    <property type="match status" value="1"/>
</dbReference>
<dbReference type="InterPro" id="IPR036890">
    <property type="entry name" value="HATPase_C_sf"/>
</dbReference>
<keyword evidence="5" id="KW-0547">Nucleotide-binding</keyword>
<dbReference type="SUPFAM" id="SSF47384">
    <property type="entry name" value="Homodimeric domain of signal transducing histidine kinase"/>
    <property type="match status" value="1"/>
</dbReference>
<dbReference type="AlphaFoldDB" id="A0A6G3ZUD6"/>
<dbReference type="InterPro" id="IPR001789">
    <property type="entry name" value="Sig_transdc_resp-reg_receiver"/>
</dbReference>
<dbReference type="Gene3D" id="3.40.50.2300">
    <property type="match status" value="1"/>
</dbReference>
<dbReference type="InterPro" id="IPR003661">
    <property type="entry name" value="HisK_dim/P_dom"/>
</dbReference>
<dbReference type="InterPro" id="IPR004358">
    <property type="entry name" value="Sig_transdc_His_kin-like_C"/>
</dbReference>
<keyword evidence="10" id="KW-1133">Transmembrane helix</keyword>
<dbReference type="InterPro" id="IPR005467">
    <property type="entry name" value="His_kinase_dom"/>
</dbReference>
<keyword evidence="8" id="KW-0902">Two-component regulatory system</keyword>
<comment type="caution">
    <text evidence="13">The sequence shown here is derived from an EMBL/GenBank/DDBJ whole genome shotgun (WGS) entry which is preliminary data.</text>
</comment>
<dbReference type="SUPFAM" id="SSF55874">
    <property type="entry name" value="ATPase domain of HSP90 chaperone/DNA topoisomerase II/histidine kinase"/>
    <property type="match status" value="1"/>
</dbReference>
<feature type="transmembrane region" description="Helical" evidence="10">
    <location>
        <begin position="248"/>
        <end position="267"/>
    </location>
</feature>
<dbReference type="InterPro" id="IPR003594">
    <property type="entry name" value="HATPase_dom"/>
</dbReference>
<feature type="modified residue" description="4-aspartylphosphate" evidence="9">
    <location>
        <position position="709"/>
    </location>
</feature>
<evidence type="ECO:0000256" key="5">
    <source>
        <dbReference type="ARBA" id="ARBA00022741"/>
    </source>
</evidence>
<dbReference type="EMBL" id="JAAIKC010000001">
    <property type="protein sequence ID" value="NEW05752.1"/>
    <property type="molecule type" value="Genomic_DNA"/>
</dbReference>
<dbReference type="PANTHER" id="PTHR43047:SF72">
    <property type="entry name" value="OSMOSENSING HISTIDINE PROTEIN KINASE SLN1"/>
    <property type="match status" value="1"/>
</dbReference>
<dbReference type="InterPro" id="IPR011623">
    <property type="entry name" value="7TMR_DISM_rcpt_extracell_dom1"/>
</dbReference>
<feature type="transmembrane region" description="Helical" evidence="10">
    <location>
        <begin position="216"/>
        <end position="236"/>
    </location>
</feature>
<feature type="domain" description="Histidine kinase" evidence="11">
    <location>
        <begin position="420"/>
        <end position="631"/>
    </location>
</feature>